<feature type="domain" description="Histidine kinase/HSP90-like ATPase" evidence="5">
    <location>
        <begin position="284"/>
        <end position="363"/>
    </location>
</feature>
<dbReference type="SUPFAM" id="SSF55874">
    <property type="entry name" value="ATPase domain of HSP90 chaperone/DNA topoisomerase II/histidine kinase"/>
    <property type="match status" value="1"/>
</dbReference>
<keyword evidence="8" id="KW-1185">Reference proteome</keyword>
<accession>A0A4R5U5S8</accession>
<evidence type="ECO:0000259" key="6">
    <source>
        <dbReference type="Pfam" id="PF07730"/>
    </source>
</evidence>
<dbReference type="OrthoDB" id="9797605at2"/>
<dbReference type="InterPro" id="IPR011712">
    <property type="entry name" value="Sig_transdc_His_kin_sub3_dim/P"/>
</dbReference>
<dbReference type="EMBL" id="SMTG01000008">
    <property type="protein sequence ID" value="TDK29097.1"/>
    <property type="molecule type" value="Genomic_DNA"/>
</dbReference>
<dbReference type="InterPro" id="IPR003594">
    <property type="entry name" value="HATPase_dom"/>
</dbReference>
<evidence type="ECO:0000256" key="1">
    <source>
        <dbReference type="ARBA" id="ARBA00022679"/>
    </source>
</evidence>
<feature type="transmembrane region" description="Helical" evidence="4">
    <location>
        <begin position="36"/>
        <end position="55"/>
    </location>
</feature>
<dbReference type="GO" id="GO:0000155">
    <property type="term" value="F:phosphorelay sensor kinase activity"/>
    <property type="evidence" value="ECO:0007669"/>
    <property type="project" value="InterPro"/>
</dbReference>
<keyword evidence="3" id="KW-0902">Two-component regulatory system</keyword>
<name>A0A4R5U5S8_9GAMM</name>
<protein>
    <submittedName>
        <fullName evidence="7">Sensor histidine kinase</fullName>
    </submittedName>
</protein>
<feature type="transmembrane region" description="Helical" evidence="4">
    <location>
        <begin position="62"/>
        <end position="80"/>
    </location>
</feature>
<reference evidence="7 8" key="1">
    <citation type="submission" date="2019-03" db="EMBL/GenBank/DDBJ databases">
        <title>Luteimonas zhaokaii sp.nov., isolated from the rectal contents of Plateau pika in Yushu, Qinghai Province, China.</title>
        <authorList>
            <person name="Zhang G."/>
        </authorList>
    </citation>
    <scope>NUCLEOTIDE SEQUENCE [LARGE SCALE GENOMIC DNA]</scope>
    <source>
        <strain evidence="7 8">THG-MD21</strain>
    </source>
</reference>
<comment type="caution">
    <text evidence="7">The sequence shown here is derived from an EMBL/GenBank/DDBJ whole genome shotgun (WGS) entry which is preliminary data.</text>
</comment>
<dbReference type="Gene3D" id="1.20.5.1930">
    <property type="match status" value="1"/>
</dbReference>
<dbReference type="CDD" id="cd16917">
    <property type="entry name" value="HATPase_UhpB-NarQ-NarX-like"/>
    <property type="match status" value="1"/>
</dbReference>
<evidence type="ECO:0000313" key="7">
    <source>
        <dbReference type="EMBL" id="TDK29097.1"/>
    </source>
</evidence>
<dbReference type="Proteomes" id="UP000295543">
    <property type="component" value="Unassembled WGS sequence"/>
</dbReference>
<evidence type="ECO:0000256" key="2">
    <source>
        <dbReference type="ARBA" id="ARBA00022777"/>
    </source>
</evidence>
<dbReference type="Pfam" id="PF02518">
    <property type="entry name" value="HATPase_c"/>
    <property type="match status" value="1"/>
</dbReference>
<dbReference type="PANTHER" id="PTHR24421:SF59">
    <property type="entry name" value="OXYGEN SENSOR HISTIDINE KINASE NREB"/>
    <property type="match status" value="1"/>
</dbReference>
<organism evidence="7 8">
    <name type="scientific">Luteimonas terrae</name>
    <dbReference type="NCBI Taxonomy" id="1530191"/>
    <lineage>
        <taxon>Bacteria</taxon>
        <taxon>Pseudomonadati</taxon>
        <taxon>Pseudomonadota</taxon>
        <taxon>Gammaproteobacteria</taxon>
        <taxon>Lysobacterales</taxon>
        <taxon>Lysobacteraceae</taxon>
        <taxon>Luteimonas</taxon>
    </lineage>
</organism>
<feature type="transmembrane region" description="Helical" evidence="4">
    <location>
        <begin position="12"/>
        <end position="30"/>
    </location>
</feature>
<dbReference type="PANTHER" id="PTHR24421">
    <property type="entry name" value="NITRATE/NITRITE SENSOR PROTEIN NARX-RELATED"/>
    <property type="match status" value="1"/>
</dbReference>
<dbReference type="GO" id="GO:0046983">
    <property type="term" value="F:protein dimerization activity"/>
    <property type="evidence" value="ECO:0007669"/>
    <property type="project" value="InterPro"/>
</dbReference>
<feature type="domain" description="Signal transduction histidine kinase subgroup 3 dimerisation and phosphoacceptor" evidence="6">
    <location>
        <begin position="184"/>
        <end position="246"/>
    </location>
</feature>
<evidence type="ECO:0000256" key="4">
    <source>
        <dbReference type="SAM" id="Phobius"/>
    </source>
</evidence>
<sequence length="369" mass="40274">MSTTRRHIFDPLNLAALLTLGAVAFSMRYYDPARQATAWLLLGLFSLGFLSLSLFPPRLRRVEHVVIAVMPIVALALIALDPKPGTAPVLLVIWIAVAFSDWSPRVATIALVVVDTIYYLILKYVAGFGAPLMSVLIFAGFQAFAALCMHYARSAERARDALARVNADLLATRALLADSARDAERLRVARELHDVAGHKLTAMRLNLRALGEDPAFADHPQVRIAEQLSGELLGDIRNVVQALRNSGQLDLATALRALAAPMPRPRLRLTIDDDVRVTDPAIAEAVLRLVQEALTNAAKHANADTLDVTLQRDGALLHVAIEDDGRVRDGWREGNGIAGMRERLAALRGQLRLARSPRGAMRIDAELPV</sequence>
<keyword evidence="4" id="KW-0812">Transmembrane</keyword>
<feature type="transmembrane region" description="Helical" evidence="4">
    <location>
        <begin position="86"/>
        <end position="102"/>
    </location>
</feature>
<evidence type="ECO:0000313" key="8">
    <source>
        <dbReference type="Proteomes" id="UP000295543"/>
    </source>
</evidence>
<dbReference type="Pfam" id="PF07730">
    <property type="entry name" value="HisKA_3"/>
    <property type="match status" value="1"/>
</dbReference>
<keyword evidence="4" id="KW-1133">Transmembrane helix</keyword>
<gene>
    <name evidence="7" type="ORF">E2F49_15140</name>
</gene>
<keyword evidence="2 7" id="KW-0418">Kinase</keyword>
<dbReference type="Gene3D" id="3.30.565.10">
    <property type="entry name" value="Histidine kinase-like ATPase, C-terminal domain"/>
    <property type="match status" value="1"/>
</dbReference>
<proteinExistence type="predicted"/>
<evidence type="ECO:0000259" key="5">
    <source>
        <dbReference type="Pfam" id="PF02518"/>
    </source>
</evidence>
<keyword evidence="1" id="KW-0808">Transferase</keyword>
<dbReference type="GO" id="GO:0016020">
    <property type="term" value="C:membrane"/>
    <property type="evidence" value="ECO:0007669"/>
    <property type="project" value="InterPro"/>
</dbReference>
<keyword evidence="4" id="KW-0472">Membrane</keyword>
<dbReference type="InterPro" id="IPR050482">
    <property type="entry name" value="Sensor_HK_TwoCompSys"/>
</dbReference>
<dbReference type="InterPro" id="IPR036890">
    <property type="entry name" value="HATPase_C_sf"/>
</dbReference>
<dbReference type="AlphaFoldDB" id="A0A4R5U5S8"/>
<evidence type="ECO:0000256" key="3">
    <source>
        <dbReference type="ARBA" id="ARBA00023012"/>
    </source>
</evidence>